<evidence type="ECO:0000259" key="3">
    <source>
        <dbReference type="PROSITE" id="PS50883"/>
    </source>
</evidence>
<reference evidence="5 6" key="1">
    <citation type="submission" date="2018-08" db="EMBL/GenBank/DDBJ databases">
        <title>Thalassotalea euphylliae genome.</title>
        <authorList>
            <person name="Summers S."/>
            <person name="Rice S.A."/>
            <person name="Freckelton M.L."/>
            <person name="Nedved B.T."/>
            <person name="Hadfield M.G."/>
        </authorList>
    </citation>
    <scope>NUCLEOTIDE SEQUENCE [LARGE SCALE GENOMIC DNA]</scope>
    <source>
        <strain evidence="5 6">H1</strain>
    </source>
</reference>
<dbReference type="InterPro" id="IPR043128">
    <property type="entry name" value="Rev_trsase/Diguanyl_cyclase"/>
</dbReference>
<dbReference type="PANTHER" id="PTHR33121:SF70">
    <property type="entry name" value="SIGNALING PROTEIN YKOW"/>
    <property type="match status" value="1"/>
</dbReference>
<dbReference type="GO" id="GO:0000160">
    <property type="term" value="P:phosphorelay signal transduction system"/>
    <property type="evidence" value="ECO:0007669"/>
    <property type="project" value="InterPro"/>
</dbReference>
<sequence>MQASEHSNDDFLFIDDSEDDQIVDETSGETWKVLIVDDDPEIHSVTQLALSDLTVLGRRLEYLHAYSGEEAIAIIEQDQDIVLVLLDVVMESDDAGLQVVKHIREQLNREDIRIVLRTGQPGYAPEESVIKDYDINDYKTKTELTRRKLVTTVYAAIRSYQQITTVSQGRAGLEKIINSASNLLELHSIQEFGSGVLTQLKTLLNGYVRGAFCARGHGIIDGADDLGLYALAQDGWQANAINEKVEQIGCVQLTEAVNACFQHKEHLCTSDHIAFYLVRSAYRAVIYIELEKPITNLEMQLAEVFLSNVSIGYENVHLFQKLRNAAYKDWLTELPNRLQFLKTLDQFSAEQADNTVAALVDINHFSDINDGLGQDVGNQLLRAVALRLLSIDKSLSVARVGADVFGIVGDEEMLSPDILSEVFSQPFDAGEQTLPVNVCIGICRKRDAGQGGVKVLNQINIALNLAKKNRDKNIQYYKQEMEDQTLWRLGMIRQLRTDFAENRLALWYQPQLDLETGKVIGAEALLRWRTSDGNFISPAVFIPLAEYSGLILDIGDWVVHQACQHIKAVEAHGFNDVGISINVSIPQFRQDDFVSKVIAATRSHDIEAAKLELEITENILMDDPQLIIDALQKLKAEGISIALDDFGTGYSSLSYLQKLPIDRLKVDRSFINDVTEDGNSLLADTIINLGKQLDLKVIAEGIENLEQEAHLVAQGCDEVQGFYYAKPMPADDFLAFLKERS</sequence>
<dbReference type="PANTHER" id="PTHR33121">
    <property type="entry name" value="CYCLIC DI-GMP PHOSPHODIESTERASE PDEF"/>
    <property type="match status" value="1"/>
</dbReference>
<dbReference type="Proteomes" id="UP000256478">
    <property type="component" value="Unassembled WGS sequence"/>
</dbReference>
<dbReference type="PROSITE" id="PS50883">
    <property type="entry name" value="EAL"/>
    <property type="match status" value="1"/>
</dbReference>
<dbReference type="CDD" id="cd01948">
    <property type="entry name" value="EAL"/>
    <property type="match status" value="1"/>
</dbReference>
<feature type="domain" description="GGDEF" evidence="4">
    <location>
        <begin position="353"/>
        <end position="479"/>
    </location>
</feature>
<dbReference type="InterPro" id="IPR000160">
    <property type="entry name" value="GGDEF_dom"/>
</dbReference>
<dbReference type="PROSITE" id="PS50887">
    <property type="entry name" value="GGDEF"/>
    <property type="match status" value="1"/>
</dbReference>
<dbReference type="Pfam" id="PF00990">
    <property type="entry name" value="GGDEF"/>
    <property type="match status" value="1"/>
</dbReference>
<dbReference type="SMART" id="SM00052">
    <property type="entry name" value="EAL"/>
    <property type="match status" value="1"/>
</dbReference>
<dbReference type="NCBIfam" id="TIGR00254">
    <property type="entry name" value="GGDEF"/>
    <property type="match status" value="1"/>
</dbReference>
<feature type="domain" description="Response regulatory" evidence="2">
    <location>
        <begin position="32"/>
        <end position="156"/>
    </location>
</feature>
<dbReference type="InterPro" id="IPR001633">
    <property type="entry name" value="EAL_dom"/>
</dbReference>
<dbReference type="AlphaFoldDB" id="A0A3E0TLM0"/>
<evidence type="ECO:0000313" key="6">
    <source>
        <dbReference type="Proteomes" id="UP000256478"/>
    </source>
</evidence>
<dbReference type="InterPro" id="IPR001789">
    <property type="entry name" value="Sig_transdc_resp-reg_receiver"/>
</dbReference>
<name>A0A3E0TLM0_9GAMM</name>
<dbReference type="Pfam" id="PF00563">
    <property type="entry name" value="EAL"/>
    <property type="match status" value="1"/>
</dbReference>
<organism evidence="5 6">
    <name type="scientific">Thalassotalea euphylliae</name>
    <dbReference type="NCBI Taxonomy" id="1655234"/>
    <lineage>
        <taxon>Bacteria</taxon>
        <taxon>Pseudomonadati</taxon>
        <taxon>Pseudomonadota</taxon>
        <taxon>Gammaproteobacteria</taxon>
        <taxon>Alteromonadales</taxon>
        <taxon>Colwelliaceae</taxon>
        <taxon>Thalassotalea</taxon>
    </lineage>
</organism>
<dbReference type="SMART" id="SM00267">
    <property type="entry name" value="GGDEF"/>
    <property type="match status" value="1"/>
</dbReference>
<dbReference type="InterPro" id="IPR035919">
    <property type="entry name" value="EAL_sf"/>
</dbReference>
<dbReference type="SUPFAM" id="SSF55073">
    <property type="entry name" value="Nucleotide cyclase"/>
    <property type="match status" value="1"/>
</dbReference>
<dbReference type="SUPFAM" id="SSF141868">
    <property type="entry name" value="EAL domain-like"/>
    <property type="match status" value="1"/>
</dbReference>
<dbReference type="RefSeq" id="WP_116006572.1">
    <property type="nucleotide sequence ID" value="NZ_QUOU01000001.1"/>
</dbReference>
<feature type="modified residue" description="4-aspartylphosphate" evidence="1">
    <location>
        <position position="87"/>
    </location>
</feature>
<dbReference type="Pfam" id="PF00072">
    <property type="entry name" value="Response_reg"/>
    <property type="match status" value="1"/>
</dbReference>
<dbReference type="InterPro" id="IPR011006">
    <property type="entry name" value="CheY-like_superfamily"/>
</dbReference>
<dbReference type="EMBL" id="QUOU01000001">
    <property type="protein sequence ID" value="REL25441.1"/>
    <property type="molecule type" value="Genomic_DNA"/>
</dbReference>
<dbReference type="Gene3D" id="3.20.20.450">
    <property type="entry name" value="EAL domain"/>
    <property type="match status" value="1"/>
</dbReference>
<dbReference type="InterPro" id="IPR029787">
    <property type="entry name" value="Nucleotide_cyclase"/>
</dbReference>
<dbReference type="Pfam" id="PF11849">
    <property type="entry name" value="DUF3369"/>
    <property type="match status" value="1"/>
</dbReference>
<dbReference type="Gene3D" id="3.30.70.270">
    <property type="match status" value="1"/>
</dbReference>
<dbReference type="OrthoDB" id="9813903at2"/>
<dbReference type="SUPFAM" id="SSF52172">
    <property type="entry name" value="CheY-like"/>
    <property type="match status" value="1"/>
</dbReference>
<dbReference type="SMART" id="SM00448">
    <property type="entry name" value="REC"/>
    <property type="match status" value="1"/>
</dbReference>
<proteinExistence type="predicted"/>
<dbReference type="InterPro" id="IPR050706">
    <property type="entry name" value="Cyclic-di-GMP_PDE-like"/>
</dbReference>
<comment type="caution">
    <text evidence="5">The sequence shown here is derived from an EMBL/GenBank/DDBJ whole genome shotgun (WGS) entry which is preliminary data.</text>
</comment>
<dbReference type="GO" id="GO:0071111">
    <property type="term" value="F:cyclic-guanylate-specific phosphodiesterase activity"/>
    <property type="evidence" value="ECO:0007669"/>
    <property type="project" value="InterPro"/>
</dbReference>
<gene>
    <name evidence="5" type="ORF">DXX93_01990</name>
</gene>
<evidence type="ECO:0000313" key="5">
    <source>
        <dbReference type="EMBL" id="REL25441.1"/>
    </source>
</evidence>
<evidence type="ECO:0000256" key="1">
    <source>
        <dbReference type="PROSITE-ProRule" id="PRU00169"/>
    </source>
</evidence>
<keyword evidence="1" id="KW-0597">Phosphoprotein</keyword>
<accession>A0A3E0TLM0</accession>
<feature type="domain" description="EAL" evidence="3">
    <location>
        <begin position="488"/>
        <end position="741"/>
    </location>
</feature>
<dbReference type="Gene3D" id="3.40.50.2300">
    <property type="match status" value="1"/>
</dbReference>
<dbReference type="PROSITE" id="PS50110">
    <property type="entry name" value="RESPONSE_REGULATORY"/>
    <property type="match status" value="1"/>
</dbReference>
<dbReference type="InterPro" id="IPR021800">
    <property type="entry name" value="DUF3369"/>
</dbReference>
<evidence type="ECO:0000259" key="2">
    <source>
        <dbReference type="PROSITE" id="PS50110"/>
    </source>
</evidence>
<protein>
    <submittedName>
        <fullName evidence="5">EAL domain-containing protein</fullName>
    </submittedName>
</protein>
<evidence type="ECO:0000259" key="4">
    <source>
        <dbReference type="PROSITE" id="PS50887"/>
    </source>
</evidence>